<dbReference type="InterPro" id="IPR020084">
    <property type="entry name" value="NUDIX_hydrolase_CS"/>
</dbReference>
<dbReference type="PANTHER" id="PTHR43736:SF1">
    <property type="entry name" value="DIHYDRONEOPTERIN TRIPHOSPHATE DIPHOSPHATASE"/>
    <property type="match status" value="1"/>
</dbReference>
<evidence type="ECO:0000256" key="3">
    <source>
        <dbReference type="RuleBase" id="RU003476"/>
    </source>
</evidence>
<dbReference type="Pfam" id="PF00293">
    <property type="entry name" value="NUDIX"/>
    <property type="match status" value="1"/>
</dbReference>
<accession>A0AA40IVD6</accession>
<evidence type="ECO:0000256" key="1">
    <source>
        <dbReference type="ARBA" id="ARBA00005582"/>
    </source>
</evidence>
<protein>
    <submittedName>
        <fullName evidence="5">DNA mismatch repair protein MutT</fullName>
    </submittedName>
</protein>
<keyword evidence="2 3" id="KW-0378">Hydrolase</keyword>
<comment type="caution">
    <text evidence="5">The sequence shown here is derived from an EMBL/GenBank/DDBJ whole genome shotgun (WGS) entry which is preliminary data.</text>
</comment>
<dbReference type="EMBL" id="JENW01000018">
    <property type="protein sequence ID" value="KEI17915.1"/>
    <property type="molecule type" value="Genomic_DNA"/>
</dbReference>
<dbReference type="InterPro" id="IPR015797">
    <property type="entry name" value="NUDIX_hydrolase-like_dom_sf"/>
</dbReference>
<dbReference type="PROSITE" id="PS51462">
    <property type="entry name" value="NUDIX"/>
    <property type="match status" value="1"/>
</dbReference>
<organism evidence="5 6">
    <name type="scientific">Clostridium novyi B str. ATCC 27606</name>
    <dbReference type="NCBI Taxonomy" id="1443123"/>
    <lineage>
        <taxon>Bacteria</taxon>
        <taxon>Bacillati</taxon>
        <taxon>Bacillota</taxon>
        <taxon>Clostridia</taxon>
        <taxon>Eubacteriales</taxon>
        <taxon>Clostridiaceae</taxon>
        <taxon>Clostridium</taxon>
    </lineage>
</organism>
<comment type="similarity">
    <text evidence="1 3">Belongs to the Nudix hydrolase family.</text>
</comment>
<name>A0AA40IVD6_CLONO</name>
<feature type="domain" description="Nudix hydrolase" evidence="4">
    <location>
        <begin position="7"/>
        <end position="137"/>
    </location>
</feature>
<sequence>MKQGKDYIGVGVGAVIFNEKNQILLLLRNKSPEKGYWSIPGGKVEMFETIEEAIKREVKEETDIHIEIVRILTVTNHIIPQEKEHWVAPTFIAQIIKGEAKNIESQKHKDIGWFSIEELPDNITITTKNAIKELTTKEKIELITK</sequence>
<evidence type="ECO:0000259" key="4">
    <source>
        <dbReference type="PROSITE" id="PS51462"/>
    </source>
</evidence>
<dbReference type="AlphaFoldDB" id="A0AA40IVD6"/>
<dbReference type="SUPFAM" id="SSF55811">
    <property type="entry name" value="Nudix"/>
    <property type="match status" value="1"/>
</dbReference>
<dbReference type="GO" id="GO:0016787">
    <property type="term" value="F:hydrolase activity"/>
    <property type="evidence" value="ECO:0007669"/>
    <property type="project" value="UniProtKB-KW"/>
</dbReference>
<dbReference type="RefSeq" id="WP_039217305.1">
    <property type="nucleotide sequence ID" value="NZ_JENW01000018.1"/>
</dbReference>
<dbReference type="InterPro" id="IPR000086">
    <property type="entry name" value="NUDIX_hydrolase_dom"/>
</dbReference>
<proteinExistence type="inferred from homology"/>
<dbReference type="Gene3D" id="3.90.79.10">
    <property type="entry name" value="Nucleoside Triphosphate Pyrophosphohydrolase"/>
    <property type="match status" value="1"/>
</dbReference>
<dbReference type="InterPro" id="IPR020476">
    <property type="entry name" value="Nudix_hydrolase"/>
</dbReference>
<evidence type="ECO:0000256" key="2">
    <source>
        <dbReference type="ARBA" id="ARBA00022801"/>
    </source>
</evidence>
<keyword evidence="6" id="KW-1185">Reference proteome</keyword>
<evidence type="ECO:0000313" key="5">
    <source>
        <dbReference type="EMBL" id="KEI17915.1"/>
    </source>
</evidence>
<dbReference type="PRINTS" id="PR00502">
    <property type="entry name" value="NUDIXFAMILY"/>
</dbReference>
<dbReference type="PANTHER" id="PTHR43736">
    <property type="entry name" value="ADP-RIBOSE PYROPHOSPHATASE"/>
    <property type="match status" value="1"/>
</dbReference>
<gene>
    <name evidence="5" type="ORF">Z959_05820</name>
</gene>
<reference evidence="5 6" key="1">
    <citation type="submission" date="2014-02" db="EMBL/GenBank/DDBJ databases">
        <title>Plasmidome dynamics in the species complex Clostridium novyi sensu lato converts strains of independent lineages into distinctly different pathogens.</title>
        <authorList>
            <person name="Skarin H."/>
            <person name="Segerman B."/>
        </authorList>
    </citation>
    <scope>NUCLEOTIDE SEQUENCE [LARGE SCALE GENOMIC DNA]</scope>
    <source>
        <strain evidence="5 6">ATCC 27606</strain>
    </source>
</reference>
<dbReference type="PROSITE" id="PS00893">
    <property type="entry name" value="NUDIX_BOX"/>
    <property type="match status" value="1"/>
</dbReference>
<evidence type="ECO:0000313" key="6">
    <source>
        <dbReference type="Proteomes" id="UP000027770"/>
    </source>
</evidence>
<dbReference type="Proteomes" id="UP000027770">
    <property type="component" value="Unassembled WGS sequence"/>
</dbReference>